<dbReference type="Pfam" id="PF13714">
    <property type="entry name" value="PEP_mutase"/>
    <property type="match status" value="1"/>
</dbReference>
<dbReference type="Proteomes" id="UP001316384">
    <property type="component" value="Chromosome"/>
</dbReference>
<dbReference type="InterPro" id="IPR015813">
    <property type="entry name" value="Pyrv/PenolPyrv_kinase-like_dom"/>
</dbReference>
<proteinExistence type="predicted"/>
<name>A0ABY5KNX0_9CELL</name>
<evidence type="ECO:0000313" key="2">
    <source>
        <dbReference type="Proteomes" id="UP001316384"/>
    </source>
</evidence>
<dbReference type="InterPro" id="IPR040442">
    <property type="entry name" value="Pyrv_kinase-like_dom_sf"/>
</dbReference>
<evidence type="ECO:0000313" key="1">
    <source>
        <dbReference type="EMBL" id="UUI71954.1"/>
    </source>
</evidence>
<keyword evidence="2" id="KW-1185">Reference proteome</keyword>
<protein>
    <submittedName>
        <fullName evidence="1">Isocitrate lyase/phosphoenolpyruvate mutase family protein</fullName>
    </submittedName>
</protein>
<dbReference type="InterPro" id="IPR039556">
    <property type="entry name" value="ICL/PEPM"/>
</dbReference>
<dbReference type="SUPFAM" id="SSF51621">
    <property type="entry name" value="Phosphoenolpyruvate/pyruvate domain"/>
    <property type="match status" value="1"/>
</dbReference>
<dbReference type="EMBL" id="CP101987">
    <property type="protein sequence ID" value="UUI71954.1"/>
    <property type="molecule type" value="Genomic_DNA"/>
</dbReference>
<sequence>MTTTPDRAPASAAERAQRFRDLHDRLVVLPNAWDACSAAIVVAAGAAAVATTSGGVAWSLGRGDGELLTREETAEVVRRIVQAVDVPVTADVEGGYGPAPEDVARTVGLVVSAGAVGVNVEDLDPGAGSLHPVDAQVARIVAAREAAAAAGLPGIVVNARTDVYLRGVGAADARLDETVERARRYVAAGADCVFVPGLLDLPELERIARAVPAPINAMAVPGGPCVAALAAAGVRRVSVGTALAEAAYTTARAAATAFLRDGELPVAGDALDYGALQALSARG</sequence>
<organism evidence="1 2">
    <name type="scientific">Cellulomonas xiejunii</name>
    <dbReference type="NCBI Taxonomy" id="2968083"/>
    <lineage>
        <taxon>Bacteria</taxon>
        <taxon>Bacillati</taxon>
        <taxon>Actinomycetota</taxon>
        <taxon>Actinomycetes</taxon>
        <taxon>Micrococcales</taxon>
        <taxon>Cellulomonadaceae</taxon>
        <taxon>Cellulomonas</taxon>
    </lineage>
</organism>
<dbReference type="RefSeq" id="WP_227576987.1">
    <property type="nucleotide sequence ID" value="NZ_CP101987.1"/>
</dbReference>
<keyword evidence="1" id="KW-0456">Lyase</keyword>
<dbReference type="PANTHER" id="PTHR42905">
    <property type="entry name" value="PHOSPHOENOLPYRUVATE CARBOXYLASE"/>
    <property type="match status" value="1"/>
</dbReference>
<dbReference type="Gene3D" id="3.20.20.60">
    <property type="entry name" value="Phosphoenolpyruvate-binding domains"/>
    <property type="match status" value="1"/>
</dbReference>
<dbReference type="GO" id="GO:0016829">
    <property type="term" value="F:lyase activity"/>
    <property type="evidence" value="ECO:0007669"/>
    <property type="project" value="UniProtKB-KW"/>
</dbReference>
<dbReference type="CDD" id="cd00377">
    <property type="entry name" value="ICL_PEPM"/>
    <property type="match status" value="1"/>
</dbReference>
<reference evidence="1 2" key="1">
    <citation type="submission" date="2022-07" db="EMBL/GenBank/DDBJ databases">
        <title>Novel species in genus cellulomonas.</title>
        <authorList>
            <person name="Ye L."/>
        </authorList>
    </citation>
    <scope>NUCLEOTIDE SEQUENCE [LARGE SCALE GENOMIC DNA]</scope>
    <source>
        <strain evidence="2">zg-B89</strain>
    </source>
</reference>
<accession>A0ABY5KNX0</accession>
<dbReference type="PANTHER" id="PTHR42905:SF16">
    <property type="entry name" value="CARBOXYPHOSPHONOENOLPYRUVATE PHOSPHONOMUTASE-LIKE PROTEIN (AFU_ORTHOLOGUE AFUA_5G07230)"/>
    <property type="match status" value="1"/>
</dbReference>
<gene>
    <name evidence="1" type="ORF">NP048_00300</name>
</gene>